<proteinExistence type="predicted"/>
<evidence type="ECO:0000313" key="2">
    <source>
        <dbReference type="Proteomes" id="UP000659904"/>
    </source>
</evidence>
<name>A0A8J3P254_9ACTN</name>
<gene>
    <name evidence="1" type="ORF">Cci01nite_60250</name>
</gene>
<dbReference type="AlphaFoldDB" id="A0A8J3P254"/>
<protein>
    <submittedName>
        <fullName evidence="1">Uncharacterized protein</fullName>
    </submittedName>
</protein>
<accession>A0A8J3P254</accession>
<dbReference type="EMBL" id="BONH01000033">
    <property type="protein sequence ID" value="GIG00932.1"/>
    <property type="molecule type" value="Genomic_DNA"/>
</dbReference>
<organism evidence="1 2">
    <name type="scientific">Catellatospora citrea</name>
    <dbReference type="NCBI Taxonomy" id="53366"/>
    <lineage>
        <taxon>Bacteria</taxon>
        <taxon>Bacillati</taxon>
        <taxon>Actinomycetota</taxon>
        <taxon>Actinomycetes</taxon>
        <taxon>Micromonosporales</taxon>
        <taxon>Micromonosporaceae</taxon>
        <taxon>Catellatospora</taxon>
    </lineage>
</organism>
<keyword evidence="2" id="KW-1185">Reference proteome</keyword>
<comment type="caution">
    <text evidence="1">The sequence shown here is derived from an EMBL/GenBank/DDBJ whole genome shotgun (WGS) entry which is preliminary data.</text>
</comment>
<reference evidence="1 2" key="1">
    <citation type="submission" date="2021-01" db="EMBL/GenBank/DDBJ databases">
        <title>Whole genome shotgun sequence of Catellatospora citrea NBRC 14495.</title>
        <authorList>
            <person name="Komaki H."/>
            <person name="Tamura T."/>
        </authorList>
    </citation>
    <scope>NUCLEOTIDE SEQUENCE [LARGE SCALE GENOMIC DNA]</scope>
    <source>
        <strain evidence="1 2">NBRC 14495</strain>
    </source>
</reference>
<sequence>MITVSDHDLRPDHDFRHETAITYTPAVRDRRGKRGRVGGVGQGMLGGVVVIQRIRVRWSTDARGAGDADLRRGLSEARRLPESLPDGPVVVHDVLVDHANGYRFTEQILSGRDPASSASLQLSEVERGVTVHACVRGAVYPLHDRQTRLFTLAPGEIGLYRANFRFRGQCSCSASWWYEDWAVRVANAPGRPELFLHRAPQQVTDRRVNLYGGRARLSAA</sequence>
<dbReference type="Proteomes" id="UP000659904">
    <property type="component" value="Unassembled WGS sequence"/>
</dbReference>
<evidence type="ECO:0000313" key="1">
    <source>
        <dbReference type="EMBL" id="GIG00932.1"/>
    </source>
</evidence>